<reference evidence="14 15" key="1">
    <citation type="submission" date="2018-10" db="EMBL/GenBank/DDBJ databases">
        <title>Sequencing the genomes of 1000 actinobacteria strains.</title>
        <authorList>
            <person name="Klenk H.-P."/>
        </authorList>
    </citation>
    <scope>NUCLEOTIDE SEQUENCE [LARGE SCALE GENOMIC DNA]</scope>
    <source>
        <strain evidence="14 15">DSM 43911</strain>
    </source>
</reference>
<evidence type="ECO:0000256" key="9">
    <source>
        <dbReference type="ARBA" id="ARBA00022989"/>
    </source>
</evidence>
<keyword evidence="5 12" id="KW-0812">Transmembrane</keyword>
<dbReference type="InterPro" id="IPR001915">
    <property type="entry name" value="Peptidase_M48"/>
</dbReference>
<accession>A0A495XLT2</accession>
<evidence type="ECO:0000256" key="11">
    <source>
        <dbReference type="ARBA" id="ARBA00023136"/>
    </source>
</evidence>
<evidence type="ECO:0000256" key="4">
    <source>
        <dbReference type="ARBA" id="ARBA00022670"/>
    </source>
</evidence>
<keyword evidence="6" id="KW-0479">Metal-binding</keyword>
<evidence type="ECO:0000256" key="3">
    <source>
        <dbReference type="ARBA" id="ARBA00022475"/>
    </source>
</evidence>
<evidence type="ECO:0000256" key="7">
    <source>
        <dbReference type="ARBA" id="ARBA00022801"/>
    </source>
</evidence>
<proteinExistence type="predicted"/>
<dbReference type="PANTHER" id="PTHR43221:SF1">
    <property type="entry name" value="PROTEASE HTPX"/>
    <property type="match status" value="1"/>
</dbReference>
<feature type="transmembrane region" description="Helical" evidence="12">
    <location>
        <begin position="41"/>
        <end position="63"/>
    </location>
</feature>
<dbReference type="RefSeq" id="WP_121229954.1">
    <property type="nucleotide sequence ID" value="NZ_JBIUBA010000025.1"/>
</dbReference>
<keyword evidence="8" id="KW-0862">Zinc</keyword>
<dbReference type="InterPro" id="IPR050083">
    <property type="entry name" value="HtpX_protease"/>
</dbReference>
<comment type="subcellular location">
    <subcellularLocation>
        <location evidence="2">Cell membrane</location>
        <topology evidence="2">Multi-pass membrane protein</topology>
    </subcellularLocation>
</comment>
<evidence type="ECO:0000259" key="13">
    <source>
        <dbReference type="Pfam" id="PF01435"/>
    </source>
</evidence>
<comment type="caution">
    <text evidence="14">The sequence shown here is derived from an EMBL/GenBank/DDBJ whole genome shotgun (WGS) entry which is preliminary data.</text>
</comment>
<feature type="domain" description="Peptidase M48" evidence="13">
    <location>
        <begin position="122"/>
        <end position="306"/>
    </location>
</feature>
<dbReference type="PANTHER" id="PTHR43221">
    <property type="entry name" value="PROTEASE HTPX"/>
    <property type="match status" value="1"/>
</dbReference>
<feature type="transmembrane region" description="Helical" evidence="12">
    <location>
        <begin position="7"/>
        <end position="35"/>
    </location>
</feature>
<dbReference type="GO" id="GO:0005886">
    <property type="term" value="C:plasma membrane"/>
    <property type="evidence" value="ECO:0007669"/>
    <property type="project" value="UniProtKB-SubCell"/>
</dbReference>
<evidence type="ECO:0000256" key="1">
    <source>
        <dbReference type="ARBA" id="ARBA00001947"/>
    </source>
</evidence>
<keyword evidence="10" id="KW-0482">Metalloprotease</keyword>
<keyword evidence="11 12" id="KW-0472">Membrane</keyword>
<evidence type="ECO:0000256" key="5">
    <source>
        <dbReference type="ARBA" id="ARBA00022692"/>
    </source>
</evidence>
<evidence type="ECO:0000256" key="6">
    <source>
        <dbReference type="ARBA" id="ARBA00022723"/>
    </source>
</evidence>
<dbReference type="CDD" id="cd07328">
    <property type="entry name" value="M48_Ste24p_like"/>
    <property type="match status" value="1"/>
</dbReference>
<evidence type="ECO:0000313" key="15">
    <source>
        <dbReference type="Proteomes" id="UP000272729"/>
    </source>
</evidence>
<dbReference type="GO" id="GO:0046872">
    <property type="term" value="F:metal ion binding"/>
    <property type="evidence" value="ECO:0007669"/>
    <property type="project" value="UniProtKB-KW"/>
</dbReference>
<dbReference type="Proteomes" id="UP000272729">
    <property type="component" value="Unassembled WGS sequence"/>
</dbReference>
<gene>
    <name evidence="14" type="ORF">DFJ66_8226</name>
</gene>
<dbReference type="GO" id="GO:0004222">
    <property type="term" value="F:metalloendopeptidase activity"/>
    <property type="evidence" value="ECO:0007669"/>
    <property type="project" value="InterPro"/>
</dbReference>
<dbReference type="OrthoDB" id="155290at2"/>
<keyword evidence="9 12" id="KW-1133">Transmembrane helix</keyword>
<name>A0A495XLT2_9PSEU</name>
<dbReference type="Gene3D" id="3.30.2010.10">
    <property type="entry name" value="Metalloproteases ('zincins'), catalytic domain"/>
    <property type="match status" value="1"/>
</dbReference>
<organism evidence="14 15">
    <name type="scientific">Saccharothrix variisporea</name>
    <dbReference type="NCBI Taxonomy" id="543527"/>
    <lineage>
        <taxon>Bacteria</taxon>
        <taxon>Bacillati</taxon>
        <taxon>Actinomycetota</taxon>
        <taxon>Actinomycetes</taxon>
        <taxon>Pseudonocardiales</taxon>
        <taxon>Pseudonocardiaceae</taxon>
        <taxon>Saccharothrix</taxon>
    </lineage>
</organism>
<evidence type="ECO:0000256" key="10">
    <source>
        <dbReference type="ARBA" id="ARBA00023049"/>
    </source>
</evidence>
<evidence type="ECO:0000256" key="2">
    <source>
        <dbReference type="ARBA" id="ARBA00004651"/>
    </source>
</evidence>
<keyword evidence="15" id="KW-1185">Reference proteome</keyword>
<keyword evidence="3" id="KW-1003">Cell membrane</keyword>
<sequence>MRLSARAAIAVAMLVGIHLLALLLVAALVVVDVLLVQDGRFIAFVWTNAVFAPIVLGVLVTLFSVGATPGDQFGGTVVTPQDQPRLWDRVRMLAAEVGTRPPDEIRVVPGANAGVVERTRLFGLVVRRRVMVVGFPLFACLTDDELTAVLAHELGHFGNHDARLGGLVHSGRAALVRILAGLSGGTGYRAAVAEVIAAYANLYLTVSGRVSRRQELAADAVAARIAGSRAAASALRAVPFVHAAWATFLEERLHAAGSAGYLPRNVLVGFTRWWTVERPDVEPAPPVAGPFDRHPPMAERIAAVEALAAPGGGGSAPAIDLLDDPSRVVDSSLSTVLTDELGFKTPVECVDLDHLLARAHLVAGSSRLLTAARRASGEREATLGTVLDLLDRGRLADLLPADLVPGNGTRAPRVVREYGRGFVIGELAALAELACRDAGRECPDLAPHVEAACEDHPDTAGLRRVVGIAPDRHPVAD</sequence>
<dbReference type="GO" id="GO:0006508">
    <property type="term" value="P:proteolysis"/>
    <property type="evidence" value="ECO:0007669"/>
    <property type="project" value="UniProtKB-KW"/>
</dbReference>
<evidence type="ECO:0000313" key="14">
    <source>
        <dbReference type="EMBL" id="RKT74852.1"/>
    </source>
</evidence>
<evidence type="ECO:0000256" key="12">
    <source>
        <dbReference type="SAM" id="Phobius"/>
    </source>
</evidence>
<evidence type="ECO:0000256" key="8">
    <source>
        <dbReference type="ARBA" id="ARBA00022833"/>
    </source>
</evidence>
<keyword evidence="4 14" id="KW-0645">Protease</keyword>
<protein>
    <submittedName>
        <fullName evidence="14">Zn-dependent protease with chaperone function</fullName>
    </submittedName>
</protein>
<keyword evidence="7" id="KW-0378">Hydrolase</keyword>
<dbReference type="Pfam" id="PF01435">
    <property type="entry name" value="Peptidase_M48"/>
    <property type="match status" value="1"/>
</dbReference>
<dbReference type="EMBL" id="RBXR01000001">
    <property type="protein sequence ID" value="RKT74852.1"/>
    <property type="molecule type" value="Genomic_DNA"/>
</dbReference>
<comment type="cofactor">
    <cofactor evidence="1">
        <name>Zn(2+)</name>
        <dbReference type="ChEBI" id="CHEBI:29105"/>
    </cofactor>
</comment>
<dbReference type="AlphaFoldDB" id="A0A495XLT2"/>